<dbReference type="PANTHER" id="PTHR43622">
    <property type="entry name" value="3-DEHYDROQUINATE SYNTHASE"/>
    <property type="match status" value="1"/>
</dbReference>
<dbReference type="InterPro" id="IPR056179">
    <property type="entry name" value="DHQS_C"/>
</dbReference>
<dbReference type="InterPro" id="IPR050071">
    <property type="entry name" value="Dehydroquinate_synthase"/>
</dbReference>
<dbReference type="SUPFAM" id="SSF56796">
    <property type="entry name" value="Dehydroquinate synthase-like"/>
    <property type="match status" value="1"/>
</dbReference>
<dbReference type="InterPro" id="IPR035872">
    <property type="entry name" value="EEVS-like"/>
</dbReference>
<dbReference type="PIRSF" id="PIRSF001455">
    <property type="entry name" value="DHQ_synth"/>
    <property type="match status" value="1"/>
</dbReference>
<evidence type="ECO:0000256" key="6">
    <source>
        <dbReference type="ARBA" id="ARBA00023239"/>
    </source>
</evidence>
<feature type="domain" description="3-dehydroquinate synthase N-terminal" evidence="8">
    <location>
        <begin position="89"/>
        <end position="201"/>
    </location>
</feature>
<evidence type="ECO:0000256" key="4">
    <source>
        <dbReference type="ARBA" id="ARBA00022741"/>
    </source>
</evidence>
<keyword evidence="7" id="KW-0170">Cobalt</keyword>
<organism evidence="10 11">
    <name type="scientific">Halomonas dongshanensis</name>
    <dbReference type="NCBI Taxonomy" id="2890835"/>
    <lineage>
        <taxon>Bacteria</taxon>
        <taxon>Pseudomonadati</taxon>
        <taxon>Pseudomonadota</taxon>
        <taxon>Gammaproteobacteria</taxon>
        <taxon>Oceanospirillales</taxon>
        <taxon>Halomonadaceae</taxon>
        <taxon>Halomonas</taxon>
    </lineage>
</organism>
<comment type="cofactor">
    <cofactor evidence="1">
        <name>NAD(+)</name>
        <dbReference type="ChEBI" id="CHEBI:57540"/>
    </cofactor>
</comment>
<evidence type="ECO:0000256" key="7">
    <source>
        <dbReference type="ARBA" id="ARBA00023285"/>
    </source>
</evidence>
<reference evidence="10" key="1">
    <citation type="submission" date="2021-11" db="EMBL/GenBank/DDBJ databases">
        <title>Halomonas sp., isolated from a coastal aquaculture zone in Dongshan Bay.</title>
        <authorList>
            <person name="Lin W."/>
        </authorList>
    </citation>
    <scope>NUCLEOTIDE SEQUENCE</scope>
    <source>
        <strain evidence="10">Yzlin-01</strain>
    </source>
</reference>
<comment type="cofactor">
    <cofactor evidence="2">
        <name>Co(2+)</name>
        <dbReference type="ChEBI" id="CHEBI:48828"/>
    </cofactor>
</comment>
<proteinExistence type="predicted"/>
<dbReference type="EMBL" id="JAJISC010000002">
    <property type="protein sequence ID" value="MCS2608489.1"/>
    <property type="molecule type" value="Genomic_DNA"/>
</dbReference>
<dbReference type="CDD" id="cd08199">
    <property type="entry name" value="EEVS"/>
    <property type="match status" value="1"/>
</dbReference>
<dbReference type="Pfam" id="PF24621">
    <property type="entry name" value="DHQS_C"/>
    <property type="match status" value="1"/>
</dbReference>
<evidence type="ECO:0000259" key="9">
    <source>
        <dbReference type="Pfam" id="PF24621"/>
    </source>
</evidence>
<keyword evidence="4" id="KW-0547">Nucleotide-binding</keyword>
<protein>
    <submittedName>
        <fullName evidence="10">Sedoheptulose 7-phosphate cyclase</fullName>
    </submittedName>
</protein>
<keyword evidence="5" id="KW-0520">NAD</keyword>
<sequence>MLIKKESQSLSNYGSLICSDNCYTINSTLSISYSLTIEKEVFKPGNDKLANLCPSKRALIVIDKSVWDIYKDEILQYFASHDILIDFVIMECGEKNKSLDATLDILNRMESFGVLRRSEPVIAIGGGVLLDVVGFASSMYRRGIPYIRVPTTLMAMIDATLGIKTGINYLERRNRLGAYYAPHSAIIDTSFLKTVDKREISNGAGEIFKLAVVKDAELFDLLDKHGKKLLDNKFQKNEEIVSNVINLSIKGMLDELIYNMWELELQRLVDFGHSFSPLIEMKSLPIFLHGEAVALDVVLSCAISNVRGCLSDEDLLRVIKVASDLSLPWTHPLFRDEELIYEALSDTVLHRNGSQNLPLPVTIGNSKFVNNVDKKQIKKATQILEKLSSHHMEIY</sequence>
<keyword evidence="11" id="KW-1185">Reference proteome</keyword>
<dbReference type="InterPro" id="IPR030963">
    <property type="entry name" value="DHQ_synth_fam"/>
</dbReference>
<evidence type="ECO:0000256" key="1">
    <source>
        <dbReference type="ARBA" id="ARBA00001911"/>
    </source>
</evidence>
<dbReference type="InterPro" id="IPR030960">
    <property type="entry name" value="DHQS/DOIS_N"/>
</dbReference>
<evidence type="ECO:0000256" key="2">
    <source>
        <dbReference type="ARBA" id="ARBA00001941"/>
    </source>
</evidence>
<keyword evidence="6" id="KW-0456">Lyase</keyword>
<dbReference type="Proteomes" id="UP001165542">
    <property type="component" value="Unassembled WGS sequence"/>
</dbReference>
<comment type="caution">
    <text evidence="10">The sequence shown here is derived from an EMBL/GenBank/DDBJ whole genome shotgun (WGS) entry which is preliminary data.</text>
</comment>
<feature type="domain" description="3-dehydroquinate synthase C-terminal" evidence="9">
    <location>
        <begin position="203"/>
        <end position="341"/>
    </location>
</feature>
<dbReference type="Gene3D" id="3.40.50.1970">
    <property type="match status" value="1"/>
</dbReference>
<keyword evidence="3" id="KW-0479">Metal-binding</keyword>
<evidence type="ECO:0000256" key="3">
    <source>
        <dbReference type="ARBA" id="ARBA00022723"/>
    </source>
</evidence>
<evidence type="ECO:0000313" key="11">
    <source>
        <dbReference type="Proteomes" id="UP001165542"/>
    </source>
</evidence>
<evidence type="ECO:0000313" key="10">
    <source>
        <dbReference type="EMBL" id="MCS2608489.1"/>
    </source>
</evidence>
<evidence type="ECO:0000256" key="5">
    <source>
        <dbReference type="ARBA" id="ARBA00023027"/>
    </source>
</evidence>
<name>A0ABT2EA89_9GAMM</name>
<gene>
    <name evidence="10" type="ORF">LLY24_04040</name>
</gene>
<dbReference type="PANTHER" id="PTHR43622:SF3">
    <property type="entry name" value="2-EPI-5-EPI-VALIOLONE SYNTHASE"/>
    <property type="match status" value="1"/>
</dbReference>
<dbReference type="RefSeq" id="WP_259035000.1">
    <property type="nucleotide sequence ID" value="NZ_JAJISC010000002.1"/>
</dbReference>
<dbReference type="Gene3D" id="1.20.1090.10">
    <property type="entry name" value="Dehydroquinate synthase-like - alpha domain"/>
    <property type="match status" value="1"/>
</dbReference>
<evidence type="ECO:0000259" key="8">
    <source>
        <dbReference type="Pfam" id="PF01761"/>
    </source>
</evidence>
<dbReference type="Pfam" id="PF01761">
    <property type="entry name" value="DHQ_synthase"/>
    <property type="match status" value="1"/>
</dbReference>
<accession>A0ABT2EA89</accession>